<feature type="region of interest" description="Disordered" evidence="1">
    <location>
        <begin position="171"/>
        <end position="227"/>
    </location>
</feature>
<dbReference type="EMBL" id="CADCTU010000144">
    <property type="protein sequence ID" value="CAA9298600.1"/>
    <property type="molecule type" value="Genomic_DNA"/>
</dbReference>
<feature type="compositionally biased region" description="Basic and acidic residues" evidence="1">
    <location>
        <begin position="48"/>
        <end position="58"/>
    </location>
</feature>
<sequence>VFRRPVPAAPRHELAQPRAGRRDARRHLRRPRAPGAALPHGRRRRVRGRADVAREGRRAARLRRARAAVRGGQHQPQRVDGPRPARRRGGAAAGALLALRRGRGGALRAQHDRRALGAHRRHRRELRRLLRGHRLLPAPRLLRRAGGDERLLRSRAQLPARLRRRQRLLQQPGLVRAAPGRRGARHAAPPHAHRDRDGAGRVGGPTPLARVLGAPAPQGDPAHPRRVGPRRVARLALVAEDAAVLSRSNVL</sequence>
<evidence type="ECO:0000256" key="1">
    <source>
        <dbReference type="SAM" id="MobiDB-lite"/>
    </source>
</evidence>
<reference evidence="2" key="1">
    <citation type="submission" date="2020-02" db="EMBL/GenBank/DDBJ databases">
        <authorList>
            <person name="Meier V. D."/>
        </authorList>
    </citation>
    <scope>NUCLEOTIDE SEQUENCE</scope>
    <source>
        <strain evidence="2">AVDCRST_MAG11</strain>
    </source>
</reference>
<feature type="compositionally biased region" description="Basic residues" evidence="1">
    <location>
        <begin position="23"/>
        <end position="32"/>
    </location>
</feature>
<evidence type="ECO:0000313" key="2">
    <source>
        <dbReference type="EMBL" id="CAA9298600.1"/>
    </source>
</evidence>
<organism evidence="2">
    <name type="scientific">uncultured Gemmatimonadaceae bacterium</name>
    <dbReference type="NCBI Taxonomy" id="246130"/>
    <lineage>
        <taxon>Bacteria</taxon>
        <taxon>Pseudomonadati</taxon>
        <taxon>Gemmatimonadota</taxon>
        <taxon>Gemmatimonadia</taxon>
        <taxon>Gemmatimonadales</taxon>
        <taxon>Gemmatimonadaceae</taxon>
        <taxon>environmental samples</taxon>
    </lineage>
</organism>
<feature type="non-terminal residue" evidence="2">
    <location>
        <position position="251"/>
    </location>
</feature>
<protein>
    <submittedName>
        <fullName evidence="2">Uncharacterized protein</fullName>
    </submittedName>
</protein>
<dbReference type="AlphaFoldDB" id="A0A6J4K7Z0"/>
<gene>
    <name evidence="2" type="ORF">AVDCRST_MAG11-661</name>
</gene>
<accession>A0A6J4K7Z0</accession>
<feature type="non-terminal residue" evidence="2">
    <location>
        <position position="1"/>
    </location>
</feature>
<feature type="region of interest" description="Disordered" evidence="1">
    <location>
        <begin position="1"/>
        <end position="90"/>
    </location>
</feature>
<name>A0A6J4K7Z0_9BACT</name>
<feature type="compositionally biased region" description="Low complexity" evidence="1">
    <location>
        <begin position="171"/>
        <end position="190"/>
    </location>
</feature>
<proteinExistence type="predicted"/>